<dbReference type="Pfam" id="PF12854">
    <property type="entry name" value="PPR_1"/>
    <property type="match status" value="1"/>
</dbReference>
<name>A0A6A3CDR3_HIBSY</name>
<dbReference type="PANTHER" id="PTHR47447">
    <property type="entry name" value="OS03G0856100 PROTEIN"/>
    <property type="match status" value="1"/>
</dbReference>
<comment type="caution">
    <text evidence="4">The sequence shown here is derived from an EMBL/GenBank/DDBJ whole genome shotgun (WGS) entry which is preliminary data.</text>
</comment>
<dbReference type="AlphaFoldDB" id="A0A6A3CDR3"/>
<evidence type="ECO:0000313" key="5">
    <source>
        <dbReference type="Proteomes" id="UP000436088"/>
    </source>
</evidence>
<dbReference type="PANTHER" id="PTHR47447:SF26">
    <property type="entry name" value="CHLOROPLAST RNA SPLICING4"/>
    <property type="match status" value="1"/>
</dbReference>
<evidence type="ECO:0000313" key="4">
    <source>
        <dbReference type="EMBL" id="KAE8726906.1"/>
    </source>
</evidence>
<dbReference type="Pfam" id="PF13041">
    <property type="entry name" value="PPR_2"/>
    <property type="match status" value="1"/>
</dbReference>
<keyword evidence="5" id="KW-1185">Reference proteome</keyword>
<dbReference type="EMBL" id="VEPZ02000322">
    <property type="protein sequence ID" value="KAE8726906.1"/>
    <property type="molecule type" value="Genomic_DNA"/>
</dbReference>
<dbReference type="InterPro" id="IPR011990">
    <property type="entry name" value="TPR-like_helical_dom_sf"/>
</dbReference>
<protein>
    <submittedName>
        <fullName evidence="4">Pentatricopeptide repeat-containing protein</fullName>
    </submittedName>
</protein>
<dbReference type="Gene3D" id="1.25.40.10">
    <property type="entry name" value="Tetratricopeptide repeat domain"/>
    <property type="match status" value="3"/>
</dbReference>
<dbReference type="Proteomes" id="UP000436088">
    <property type="component" value="Unassembled WGS sequence"/>
</dbReference>
<dbReference type="PROSITE" id="PS51375">
    <property type="entry name" value="PPR"/>
    <property type="match status" value="5"/>
</dbReference>
<sequence length="437" mass="49095">MAYKAEQLFRDLESKGFFPDAVTYNSLLYAFAREGNVDKGQHELGLQLYKDMKLSGRNPDVVTYTVFINSLGKANKIKEASNLMSEMLDAGFKPTVRTYSALICGYAKAGMAVEAEETFNCMRRLGIRPDFLAYSVMLYILFRCNEITKAWVMYREMVRDGFTPDHILYEVMLQALRKKSKVEEIKMVVGDMKEICGMNPQTISSFLVKGECYDLAAQMLILGISNGDALDEENLLSILSSYSSSGRHKEACGLLEFLKERFQGPNKLITEALVVVLCEACQIDAALKEYGNARESGLFSRSSTMVNCKMDFPETAHCLINQAESKGFLLNNPVIYVDVIAAYGKVKMWQKAESVVGNVRQRSTVDRKIWNALIQFYAATGCYERARAVFNTMMRDGPSPTLESINGLLEALIVDGRLTEIYVVIQELQDMLYSSDA</sequence>
<evidence type="ECO:0000256" key="3">
    <source>
        <dbReference type="PROSITE-ProRule" id="PRU00708"/>
    </source>
</evidence>
<comment type="similarity">
    <text evidence="1">Belongs to the PPR family. P subfamily.</text>
</comment>
<feature type="repeat" description="PPR" evidence="3">
    <location>
        <begin position="366"/>
        <end position="400"/>
    </location>
</feature>
<keyword evidence="2" id="KW-0677">Repeat</keyword>
<evidence type="ECO:0000256" key="1">
    <source>
        <dbReference type="ARBA" id="ARBA00007626"/>
    </source>
</evidence>
<feature type="repeat" description="PPR" evidence="3">
    <location>
        <begin position="130"/>
        <end position="164"/>
    </location>
</feature>
<proteinExistence type="inferred from homology"/>
<feature type="repeat" description="PPR" evidence="3">
    <location>
        <begin position="95"/>
        <end position="129"/>
    </location>
</feature>
<organism evidence="4 5">
    <name type="scientific">Hibiscus syriacus</name>
    <name type="common">Rose of Sharon</name>
    <dbReference type="NCBI Taxonomy" id="106335"/>
    <lineage>
        <taxon>Eukaryota</taxon>
        <taxon>Viridiplantae</taxon>
        <taxon>Streptophyta</taxon>
        <taxon>Embryophyta</taxon>
        <taxon>Tracheophyta</taxon>
        <taxon>Spermatophyta</taxon>
        <taxon>Magnoliopsida</taxon>
        <taxon>eudicotyledons</taxon>
        <taxon>Gunneridae</taxon>
        <taxon>Pentapetalae</taxon>
        <taxon>rosids</taxon>
        <taxon>malvids</taxon>
        <taxon>Malvales</taxon>
        <taxon>Malvaceae</taxon>
        <taxon>Malvoideae</taxon>
        <taxon>Hibiscus</taxon>
    </lineage>
</organism>
<feature type="repeat" description="PPR" evidence="3">
    <location>
        <begin position="20"/>
        <end position="59"/>
    </location>
</feature>
<dbReference type="InterPro" id="IPR002885">
    <property type="entry name" value="PPR_rpt"/>
</dbReference>
<accession>A0A6A3CDR3</accession>
<dbReference type="NCBIfam" id="TIGR00756">
    <property type="entry name" value="PPR"/>
    <property type="match status" value="5"/>
</dbReference>
<feature type="repeat" description="PPR" evidence="3">
    <location>
        <begin position="60"/>
        <end position="94"/>
    </location>
</feature>
<dbReference type="Pfam" id="PF01535">
    <property type="entry name" value="PPR"/>
    <property type="match status" value="3"/>
</dbReference>
<evidence type="ECO:0000256" key="2">
    <source>
        <dbReference type="ARBA" id="ARBA00022737"/>
    </source>
</evidence>
<reference evidence="4" key="1">
    <citation type="submission" date="2019-09" db="EMBL/GenBank/DDBJ databases">
        <title>Draft genome information of white flower Hibiscus syriacus.</title>
        <authorList>
            <person name="Kim Y.-M."/>
        </authorList>
    </citation>
    <scope>NUCLEOTIDE SEQUENCE [LARGE SCALE GENOMIC DNA]</scope>
    <source>
        <strain evidence="4">YM2019G1</strain>
    </source>
</reference>
<gene>
    <name evidence="4" type="ORF">F3Y22_tig00005939pilonHSYRG00008</name>
</gene>